<evidence type="ECO:0000313" key="2">
    <source>
        <dbReference type="EMBL" id="OLP75779.1"/>
    </source>
</evidence>
<name>A0A1Q9BYP7_SYMMI</name>
<protein>
    <submittedName>
        <fullName evidence="2">Uncharacterized protein</fullName>
    </submittedName>
</protein>
<comment type="caution">
    <text evidence="2">The sequence shown here is derived from an EMBL/GenBank/DDBJ whole genome shotgun (WGS) entry which is preliminary data.</text>
</comment>
<evidence type="ECO:0000256" key="1">
    <source>
        <dbReference type="SAM" id="MobiDB-lite"/>
    </source>
</evidence>
<reference evidence="2 3" key="1">
    <citation type="submission" date="2016-02" db="EMBL/GenBank/DDBJ databases">
        <title>Genome analysis of coral dinoflagellate symbionts highlights evolutionary adaptations to a symbiotic lifestyle.</title>
        <authorList>
            <person name="Aranda M."/>
            <person name="Li Y."/>
            <person name="Liew Y.J."/>
            <person name="Baumgarten S."/>
            <person name="Simakov O."/>
            <person name="Wilson M."/>
            <person name="Piel J."/>
            <person name="Ashoor H."/>
            <person name="Bougouffa S."/>
            <person name="Bajic V.B."/>
            <person name="Ryu T."/>
            <person name="Ravasi T."/>
            <person name="Bayer T."/>
            <person name="Micklem G."/>
            <person name="Kim H."/>
            <person name="Bhak J."/>
            <person name="Lajeunesse T.C."/>
            <person name="Voolstra C.R."/>
        </authorList>
    </citation>
    <scope>NUCLEOTIDE SEQUENCE [LARGE SCALE GENOMIC DNA]</scope>
    <source>
        <strain evidence="2 3">CCMP2467</strain>
    </source>
</reference>
<proteinExistence type="predicted"/>
<organism evidence="2 3">
    <name type="scientific">Symbiodinium microadriaticum</name>
    <name type="common">Dinoflagellate</name>
    <name type="synonym">Zooxanthella microadriatica</name>
    <dbReference type="NCBI Taxonomy" id="2951"/>
    <lineage>
        <taxon>Eukaryota</taxon>
        <taxon>Sar</taxon>
        <taxon>Alveolata</taxon>
        <taxon>Dinophyceae</taxon>
        <taxon>Suessiales</taxon>
        <taxon>Symbiodiniaceae</taxon>
        <taxon>Symbiodinium</taxon>
    </lineage>
</organism>
<dbReference type="Proteomes" id="UP000186817">
    <property type="component" value="Unassembled WGS sequence"/>
</dbReference>
<accession>A0A1Q9BYP7</accession>
<evidence type="ECO:0000313" key="3">
    <source>
        <dbReference type="Proteomes" id="UP000186817"/>
    </source>
</evidence>
<dbReference type="AlphaFoldDB" id="A0A1Q9BYP7"/>
<sequence>MLAISLFSSRTYVSNCLDMRGPCEVHTHPTEPSRQRGPTARVVGQRKRQYGKGSMETASVRWAATASIPPHAAWAPGRLTAGTLAAYARARASERSSRIYQAHRRAALSSGICLSALALGGICEHHTNAGMGSVPGSPVTPDGADERSASSMPQSKAAAHGRGGGRLATGGASPQRLLVAINIGGAGEGKTKETGTGSGGREGEQGGPNGK</sequence>
<keyword evidence="3" id="KW-1185">Reference proteome</keyword>
<feature type="compositionally biased region" description="Gly residues" evidence="1">
    <location>
        <begin position="196"/>
        <end position="211"/>
    </location>
</feature>
<feature type="region of interest" description="Disordered" evidence="1">
    <location>
        <begin position="129"/>
        <end position="211"/>
    </location>
</feature>
<feature type="region of interest" description="Disordered" evidence="1">
    <location>
        <begin position="26"/>
        <end position="55"/>
    </location>
</feature>
<gene>
    <name evidence="2" type="ORF">AK812_SmicGene44372</name>
</gene>
<dbReference type="EMBL" id="LSRX01002283">
    <property type="protein sequence ID" value="OLP75779.1"/>
    <property type="molecule type" value="Genomic_DNA"/>
</dbReference>